<dbReference type="RefSeq" id="WP_028383239.1">
    <property type="nucleotide sequence ID" value="NZ_CAAAJG010000063.1"/>
</dbReference>
<gene>
    <name evidence="1" type="ORF">Lmor_0467</name>
    <name evidence="2" type="ORF">NCTC12239_00585</name>
</gene>
<dbReference type="SUPFAM" id="SSF53335">
    <property type="entry name" value="S-adenosyl-L-methionine-dependent methyltransferases"/>
    <property type="match status" value="1"/>
</dbReference>
<keyword evidence="3" id="KW-1185">Reference proteome</keyword>
<dbReference type="EMBL" id="LNYN01000012">
    <property type="protein sequence ID" value="KTD37604.1"/>
    <property type="molecule type" value="Genomic_DNA"/>
</dbReference>
<protein>
    <submittedName>
        <fullName evidence="2">Uncharacterized protein</fullName>
    </submittedName>
</protein>
<dbReference type="EMBL" id="UGOG01000001">
    <property type="protein sequence ID" value="STX61668.1"/>
    <property type="molecule type" value="Genomic_DNA"/>
</dbReference>
<evidence type="ECO:0000313" key="3">
    <source>
        <dbReference type="Proteomes" id="UP000054985"/>
    </source>
</evidence>
<dbReference type="Proteomes" id="UP000254040">
    <property type="component" value="Unassembled WGS sequence"/>
</dbReference>
<evidence type="ECO:0000313" key="2">
    <source>
        <dbReference type="EMBL" id="STX61668.1"/>
    </source>
</evidence>
<dbReference type="Gene3D" id="3.40.50.150">
    <property type="entry name" value="Vaccinia Virus protein VP39"/>
    <property type="match status" value="1"/>
</dbReference>
<accession>A0A378JWC4</accession>
<dbReference type="Proteomes" id="UP000054985">
    <property type="component" value="Unassembled WGS sequence"/>
</dbReference>
<sequence>MARSTFPQHVEKLIQFLGKPHEKANEDLALSYFRELFPNFTRQSDANRADGYVPGHFVLELKGKITDWYSGLFQGLAYKKTLDFTVIVVAAEGFLAIWHIEDIPSEIYEAMLSKKSAPNQIGKELASLFKHQKHEILKSAIWYDDQLYGLFLNDKKLVLEKIKSFENTLKSCRKVRQKITIKNFTSILKQMVEYFDPARPIKAVNAFYAMIYSWDQNSILILSNKDSTAATLSGEIIKFLLPDKRIRFKEFVENYYICLSENENTDDFFAQYDKAINVVDENFRVQNGIFFTNLDLSKFAMWLVKKNIPDLGKNYIVIDPACGSGNLVTNWRSPLQLRHKIVSEIEPELLYAVEKRMKGDVWHNGKFTVVPKVEEQKGLNFLDISAQEYIDIINNALKDKGLTFNKPLAFLCNPPYRGHDDQTANKPNYEIHSSIIDIIGEEVTESYGYFLAQMKLICDHASSSGLPDRSILLLFTKSTWLINRKSFSRLRREIFSSFDFIDGMLVNGKEFFDLKGKFPIAFTIWSYRKTNIIRENYEIFIRDLTWIKKHDLTILPWTEQNLLNEHCEKLVNDKKSIIINFGAERSLIKNWIGLKRKDFIRNKRKAEREIIYCGGLPIGDERITKNKSTYGENTGLSIGFMDELTPCRVNLSYKNNYPWFRLNSQFMDSKRSRCFSGPPDNRGYCPHDYNSSKKAFLWFSLSRVFYEMGYPLWADAFEIWVPDIKKNIEDIVAKYSFSIGFAENECVETLFPANNPINGAIEINCYNPMNPVDPDSFWSETLSPLFLKQTDLLPARLVKSVNDLYDEWKTKFKITPEIRVSYQRPYFIGEGMLKPTAGIIQIRDYAKETNDLKLLDLYSNIQKLLKETKQAFYELLVSESVDYFNSFPKTQPLANNKIIEKKYSASETKLTLAAMIVKSLASNSRNFGKTKFAKVFYITDMLSKHNLKTKYYREQAGPLDYSLFYNEQDKIEKLALERGYFTMVHTGERVHFIPGNNIDEIEENKHLIFGEETHELERVIDKFKKLNSTQAEVVATLFACWNDLLIDKKEITDDLIINEFHSNWHHSKTRFSKESLLKVLSQMKEHSIIPKGNKGHTHIKPHKK</sequence>
<dbReference type="AlphaFoldDB" id="A0A378JWC4"/>
<evidence type="ECO:0000313" key="4">
    <source>
        <dbReference type="Proteomes" id="UP000254040"/>
    </source>
</evidence>
<organism evidence="2 4">
    <name type="scientific">Legionella moravica</name>
    <dbReference type="NCBI Taxonomy" id="39962"/>
    <lineage>
        <taxon>Bacteria</taxon>
        <taxon>Pseudomonadati</taxon>
        <taxon>Pseudomonadota</taxon>
        <taxon>Gammaproteobacteria</taxon>
        <taxon>Legionellales</taxon>
        <taxon>Legionellaceae</taxon>
        <taxon>Legionella</taxon>
    </lineage>
</organism>
<dbReference type="STRING" id="39962.Lmor_0467"/>
<name>A0A378JWC4_9GAMM</name>
<proteinExistence type="predicted"/>
<reference evidence="2 4" key="2">
    <citation type="submission" date="2018-06" db="EMBL/GenBank/DDBJ databases">
        <authorList>
            <consortium name="Pathogen Informatics"/>
            <person name="Doyle S."/>
        </authorList>
    </citation>
    <scope>NUCLEOTIDE SEQUENCE [LARGE SCALE GENOMIC DNA]</scope>
    <source>
        <strain evidence="2 4">NCTC12239</strain>
    </source>
</reference>
<dbReference type="InterPro" id="IPR029063">
    <property type="entry name" value="SAM-dependent_MTases_sf"/>
</dbReference>
<reference evidence="1 3" key="1">
    <citation type="submission" date="2015-11" db="EMBL/GenBank/DDBJ databases">
        <title>Genomic analysis of 38 Legionella species identifies large and diverse effector repertoires.</title>
        <authorList>
            <person name="Burstein D."/>
            <person name="Amaro F."/>
            <person name="Zusman T."/>
            <person name="Lifshitz Z."/>
            <person name="Cohen O."/>
            <person name="Gilbert J.A."/>
            <person name="Pupko T."/>
            <person name="Shuman H.A."/>
            <person name="Segal G."/>
        </authorList>
    </citation>
    <scope>NUCLEOTIDE SEQUENCE [LARGE SCALE GENOMIC DNA]</scope>
    <source>
        <strain evidence="1 3">ATCC 43877</strain>
    </source>
</reference>
<dbReference type="OrthoDB" id="398435at2"/>
<evidence type="ECO:0000313" key="1">
    <source>
        <dbReference type="EMBL" id="KTD37604.1"/>
    </source>
</evidence>